<reference evidence="1 2" key="1">
    <citation type="submission" date="2022-05" db="EMBL/GenBank/DDBJ databases">
        <authorList>
            <consortium name="Genoscope - CEA"/>
            <person name="William W."/>
        </authorList>
    </citation>
    <scope>NUCLEOTIDE SEQUENCE [LARGE SCALE GENOMIC DNA]</scope>
</reference>
<evidence type="ECO:0000313" key="1">
    <source>
        <dbReference type="EMBL" id="CAH3199123.1"/>
    </source>
</evidence>
<dbReference type="EMBL" id="CALNXI010006584">
    <property type="protein sequence ID" value="CAH3199123.1"/>
    <property type="molecule type" value="Genomic_DNA"/>
</dbReference>
<gene>
    <name evidence="1" type="ORF">PEVE_00038562</name>
</gene>
<name>A0ABN8T4D0_9CNID</name>
<dbReference type="Proteomes" id="UP001159427">
    <property type="component" value="Unassembled WGS sequence"/>
</dbReference>
<evidence type="ECO:0000313" key="2">
    <source>
        <dbReference type="Proteomes" id="UP001159427"/>
    </source>
</evidence>
<organism evidence="1 2">
    <name type="scientific">Porites evermanni</name>
    <dbReference type="NCBI Taxonomy" id="104178"/>
    <lineage>
        <taxon>Eukaryota</taxon>
        <taxon>Metazoa</taxon>
        <taxon>Cnidaria</taxon>
        <taxon>Anthozoa</taxon>
        <taxon>Hexacorallia</taxon>
        <taxon>Scleractinia</taxon>
        <taxon>Fungiina</taxon>
        <taxon>Poritidae</taxon>
        <taxon>Porites</taxon>
    </lineage>
</organism>
<feature type="non-terminal residue" evidence="1">
    <location>
        <position position="110"/>
    </location>
</feature>
<feature type="non-terminal residue" evidence="1">
    <location>
        <position position="1"/>
    </location>
</feature>
<accession>A0ABN8T4D0</accession>
<sequence>GRTVVYEPVDGQCQNVCCDGPGGPIKLIQNCSPSSECQGFSPEEKEEDGHCPGEEKGTCQCNKGDRLTQSMYLTPFAAEKTKVQNSPSCLQLLSYHKEKQLTLFETSFVK</sequence>
<comment type="caution">
    <text evidence="1">The sequence shown here is derived from an EMBL/GenBank/DDBJ whole genome shotgun (WGS) entry which is preliminary data.</text>
</comment>
<keyword evidence="2" id="KW-1185">Reference proteome</keyword>
<proteinExistence type="predicted"/>
<protein>
    <submittedName>
        <fullName evidence="1">Uncharacterized protein</fullName>
    </submittedName>
</protein>